<gene>
    <name evidence="3" type="ORF">SELMODRAFT_26786</name>
</gene>
<dbReference type="AlphaFoldDB" id="D8QRJ3"/>
<dbReference type="Proteomes" id="UP000001514">
    <property type="component" value="Unassembled WGS sequence"/>
</dbReference>
<dbReference type="InParanoid" id="D8QRJ3"/>
<dbReference type="Gramene" id="EFJ37262">
    <property type="protein sequence ID" value="EFJ37262"/>
    <property type="gene ID" value="SELMODRAFT_26786"/>
</dbReference>
<dbReference type="KEGG" id="smo:SELMODRAFT_26786"/>
<dbReference type="Pfam" id="PF13041">
    <property type="entry name" value="PPR_2"/>
    <property type="match status" value="1"/>
</dbReference>
<dbReference type="InterPro" id="IPR011990">
    <property type="entry name" value="TPR-like_helical_dom_sf"/>
</dbReference>
<dbReference type="HOGENOM" id="CLU_002706_0_0_1"/>
<organism evidence="4">
    <name type="scientific">Selaginella moellendorffii</name>
    <name type="common">Spikemoss</name>
    <dbReference type="NCBI Taxonomy" id="88036"/>
    <lineage>
        <taxon>Eukaryota</taxon>
        <taxon>Viridiplantae</taxon>
        <taxon>Streptophyta</taxon>
        <taxon>Embryophyta</taxon>
        <taxon>Tracheophyta</taxon>
        <taxon>Lycopodiopsida</taxon>
        <taxon>Selaginellales</taxon>
        <taxon>Selaginellaceae</taxon>
        <taxon>Selaginella</taxon>
    </lineage>
</organism>
<reference evidence="3 4" key="1">
    <citation type="journal article" date="2011" name="Science">
        <title>The Selaginella genome identifies genetic changes associated with the evolution of vascular plants.</title>
        <authorList>
            <person name="Banks J.A."/>
            <person name="Nishiyama T."/>
            <person name="Hasebe M."/>
            <person name="Bowman J.L."/>
            <person name="Gribskov M."/>
            <person name="dePamphilis C."/>
            <person name="Albert V.A."/>
            <person name="Aono N."/>
            <person name="Aoyama T."/>
            <person name="Ambrose B.A."/>
            <person name="Ashton N.W."/>
            <person name="Axtell M.J."/>
            <person name="Barker E."/>
            <person name="Barker M.S."/>
            <person name="Bennetzen J.L."/>
            <person name="Bonawitz N.D."/>
            <person name="Chapple C."/>
            <person name="Cheng C."/>
            <person name="Correa L.G."/>
            <person name="Dacre M."/>
            <person name="DeBarry J."/>
            <person name="Dreyer I."/>
            <person name="Elias M."/>
            <person name="Engstrom E.M."/>
            <person name="Estelle M."/>
            <person name="Feng L."/>
            <person name="Finet C."/>
            <person name="Floyd S.K."/>
            <person name="Frommer W.B."/>
            <person name="Fujita T."/>
            <person name="Gramzow L."/>
            <person name="Gutensohn M."/>
            <person name="Harholt J."/>
            <person name="Hattori M."/>
            <person name="Heyl A."/>
            <person name="Hirai T."/>
            <person name="Hiwatashi Y."/>
            <person name="Ishikawa M."/>
            <person name="Iwata M."/>
            <person name="Karol K.G."/>
            <person name="Koehler B."/>
            <person name="Kolukisaoglu U."/>
            <person name="Kubo M."/>
            <person name="Kurata T."/>
            <person name="Lalonde S."/>
            <person name="Li K."/>
            <person name="Li Y."/>
            <person name="Litt A."/>
            <person name="Lyons E."/>
            <person name="Manning G."/>
            <person name="Maruyama T."/>
            <person name="Michael T.P."/>
            <person name="Mikami K."/>
            <person name="Miyazaki S."/>
            <person name="Morinaga S."/>
            <person name="Murata T."/>
            <person name="Mueller-Roeber B."/>
            <person name="Nelson D.R."/>
            <person name="Obara M."/>
            <person name="Oguri Y."/>
            <person name="Olmstead R.G."/>
            <person name="Onodera N."/>
            <person name="Petersen B.L."/>
            <person name="Pils B."/>
            <person name="Prigge M."/>
            <person name="Rensing S.A."/>
            <person name="Riano-Pachon D.M."/>
            <person name="Roberts A.W."/>
            <person name="Sato Y."/>
            <person name="Scheller H.V."/>
            <person name="Schulz B."/>
            <person name="Schulz C."/>
            <person name="Shakirov E.V."/>
            <person name="Shibagaki N."/>
            <person name="Shinohara N."/>
            <person name="Shippen D.E."/>
            <person name="Soerensen I."/>
            <person name="Sotooka R."/>
            <person name="Sugimoto N."/>
            <person name="Sugita M."/>
            <person name="Sumikawa N."/>
            <person name="Tanurdzic M."/>
            <person name="Theissen G."/>
            <person name="Ulvskov P."/>
            <person name="Wakazuki S."/>
            <person name="Weng J.K."/>
            <person name="Willats W.W."/>
            <person name="Wipf D."/>
            <person name="Wolf P.G."/>
            <person name="Yang L."/>
            <person name="Zimmer A.D."/>
            <person name="Zhu Q."/>
            <person name="Mitros T."/>
            <person name="Hellsten U."/>
            <person name="Loque D."/>
            <person name="Otillar R."/>
            <person name="Salamov A."/>
            <person name="Schmutz J."/>
            <person name="Shapiro H."/>
            <person name="Lindquist E."/>
            <person name="Lucas S."/>
            <person name="Rokhsar D."/>
            <person name="Grigoriev I.V."/>
        </authorList>
    </citation>
    <scope>NUCLEOTIDE SEQUENCE [LARGE SCALE GENOMIC DNA]</scope>
</reference>
<dbReference type="InterPro" id="IPR002885">
    <property type="entry name" value="PPR_rpt"/>
</dbReference>
<name>D8QRJ3_SELML</name>
<sequence>SRTAVSWTALMAGYNDAGEPDRALECFERMIQEDRCNPDGVALAAVIKACGSLGALEIGRKIHSQYSSMVSTKSPNNELSILANSIVDFYGKCGSMDEARAAFDSIESARRDVVTWNSLIAGYSRAGDFQQAFDLLERMMQGEERLRPNGVTILSILSVCARAGLVDRGREVFSRAASSGYGSGVALRLEHYTVMVDLLGRSNQLEEAVEL</sequence>
<dbReference type="PANTHER" id="PTHR47926:SF382">
    <property type="entry name" value="PENTACOTRIPEPTIDE-REPEAT REGION OF PRORP DOMAIN-CONTAINING PROTEIN"/>
    <property type="match status" value="1"/>
</dbReference>
<accession>D8QRJ3</accession>
<evidence type="ECO:0000256" key="1">
    <source>
        <dbReference type="ARBA" id="ARBA00022737"/>
    </source>
</evidence>
<dbReference type="EMBL" id="GL377566">
    <property type="protein sequence ID" value="EFJ37262.1"/>
    <property type="molecule type" value="Genomic_DNA"/>
</dbReference>
<dbReference type="SUPFAM" id="SSF48452">
    <property type="entry name" value="TPR-like"/>
    <property type="match status" value="1"/>
</dbReference>
<proteinExistence type="predicted"/>
<dbReference type="eggNOG" id="KOG4197">
    <property type="taxonomic scope" value="Eukaryota"/>
</dbReference>
<evidence type="ECO:0008006" key="5">
    <source>
        <dbReference type="Google" id="ProtNLM"/>
    </source>
</evidence>
<feature type="repeat" description="PPR" evidence="2">
    <location>
        <begin position="112"/>
        <end position="146"/>
    </location>
</feature>
<protein>
    <recommendedName>
        <fullName evidence="5">Pentacotripeptide-repeat region of PRORP domain-containing protein</fullName>
    </recommendedName>
</protein>
<keyword evidence="4" id="KW-1185">Reference proteome</keyword>
<evidence type="ECO:0000313" key="3">
    <source>
        <dbReference type="EMBL" id="EFJ37262.1"/>
    </source>
</evidence>
<feature type="non-terminal residue" evidence="3">
    <location>
        <position position="211"/>
    </location>
</feature>
<dbReference type="GO" id="GO:0003723">
    <property type="term" value="F:RNA binding"/>
    <property type="evidence" value="ECO:0007669"/>
    <property type="project" value="InterPro"/>
</dbReference>
<feature type="repeat" description="PPR" evidence="2">
    <location>
        <begin position="3"/>
        <end position="38"/>
    </location>
</feature>
<dbReference type="GO" id="GO:0009451">
    <property type="term" value="P:RNA modification"/>
    <property type="evidence" value="ECO:0000318"/>
    <property type="project" value="GO_Central"/>
</dbReference>
<dbReference type="PROSITE" id="PS51375">
    <property type="entry name" value="PPR"/>
    <property type="match status" value="2"/>
</dbReference>
<evidence type="ECO:0000256" key="2">
    <source>
        <dbReference type="PROSITE-ProRule" id="PRU00708"/>
    </source>
</evidence>
<feature type="non-terminal residue" evidence="3">
    <location>
        <position position="1"/>
    </location>
</feature>
<dbReference type="InterPro" id="IPR046960">
    <property type="entry name" value="PPR_At4g14850-like_plant"/>
</dbReference>
<keyword evidence="1" id="KW-0677">Repeat</keyword>
<dbReference type="Gene3D" id="1.25.40.10">
    <property type="entry name" value="Tetratricopeptide repeat domain"/>
    <property type="match status" value="2"/>
</dbReference>
<evidence type="ECO:0000313" key="4">
    <source>
        <dbReference type="Proteomes" id="UP000001514"/>
    </source>
</evidence>
<dbReference type="Pfam" id="PF01535">
    <property type="entry name" value="PPR"/>
    <property type="match status" value="3"/>
</dbReference>
<dbReference type="NCBIfam" id="TIGR00756">
    <property type="entry name" value="PPR"/>
    <property type="match status" value="2"/>
</dbReference>
<dbReference type="PANTHER" id="PTHR47926">
    <property type="entry name" value="PENTATRICOPEPTIDE REPEAT-CONTAINING PROTEIN"/>
    <property type="match status" value="1"/>
</dbReference>